<sequence length="63" mass="7030">MYFPSPFVRITKEFSSRGVGVTAFGNGFPAESVVPIVPMDSFLFQNSIPFLVSSMIFLFSFQI</sequence>
<proteinExistence type="predicted"/>
<accession>A0ABD7LM33</accession>
<evidence type="ECO:0000313" key="3">
    <source>
        <dbReference type="Proteomes" id="UP000183509"/>
    </source>
</evidence>
<dbReference type="AlphaFoldDB" id="A0ABD7LM33"/>
<dbReference type="EMBL" id="FKLM01000043">
    <property type="protein sequence ID" value="SAM49745.1"/>
    <property type="molecule type" value="Genomic_DNA"/>
</dbReference>
<evidence type="ECO:0000256" key="1">
    <source>
        <dbReference type="SAM" id="Phobius"/>
    </source>
</evidence>
<keyword evidence="1" id="KW-0472">Membrane</keyword>
<evidence type="ECO:0000313" key="2">
    <source>
        <dbReference type="EMBL" id="SAM49745.1"/>
    </source>
</evidence>
<keyword evidence="1" id="KW-0812">Transmembrane</keyword>
<reference evidence="2 3" key="1">
    <citation type="submission" date="2016-04" db="EMBL/GenBank/DDBJ databases">
        <authorList>
            <person name="Millard A."/>
        </authorList>
    </citation>
    <scope>NUCLEOTIDE SEQUENCE [LARGE SCALE GENOMIC DNA]</scope>
    <source>
        <strain evidence="2">Isolate 22</strain>
    </source>
</reference>
<name>A0ABD7LM33_ENTFC</name>
<organism evidence="2 3">
    <name type="scientific">Enterococcus faecium</name>
    <name type="common">Streptococcus faecium</name>
    <dbReference type="NCBI Taxonomy" id="1352"/>
    <lineage>
        <taxon>Bacteria</taxon>
        <taxon>Bacillati</taxon>
        <taxon>Bacillota</taxon>
        <taxon>Bacilli</taxon>
        <taxon>Lactobacillales</taxon>
        <taxon>Enterococcaceae</taxon>
        <taxon>Enterococcus</taxon>
    </lineage>
</organism>
<comment type="caution">
    <text evidence="2">The sequence shown here is derived from an EMBL/GenBank/DDBJ whole genome shotgun (WGS) entry which is preliminary data.</text>
</comment>
<protein>
    <submittedName>
        <fullName evidence="2">Uncharacterized protein</fullName>
    </submittedName>
</protein>
<feature type="transmembrane region" description="Helical" evidence="1">
    <location>
        <begin position="42"/>
        <end position="61"/>
    </location>
</feature>
<dbReference type="Proteomes" id="UP000183509">
    <property type="component" value="Unassembled WGS sequence"/>
</dbReference>
<keyword evidence="1" id="KW-1133">Transmembrane helix</keyword>
<gene>
    <name evidence="2" type="ORF">DTPHA_602095</name>
</gene>